<dbReference type="Proteomes" id="UP000318331">
    <property type="component" value="Unassembled WGS sequence"/>
</dbReference>
<evidence type="ECO:0000313" key="2">
    <source>
        <dbReference type="Proteomes" id="UP000318331"/>
    </source>
</evidence>
<sequence>MAKNAQARFCSSKCRVYHHRRPQLPAELRERARWVRRDARKRPLDAITGKSASSTNPSTWAEYVEAKHATFGVGLGFVLGDGIGCIDLDHCLDDGVPTAECARYLADYPRHYVEVSPSGDGLHIWGTLPEGKGTRQIIRGLSVERYSIGRYITITGRVYQAGRILPL</sequence>
<name>A0A543I5H2_9MICO</name>
<evidence type="ECO:0000313" key="1">
    <source>
        <dbReference type="EMBL" id="TQM65829.1"/>
    </source>
</evidence>
<comment type="caution">
    <text evidence="1">The sequence shown here is derived from an EMBL/GenBank/DDBJ whole genome shotgun (WGS) entry which is preliminary data.</text>
</comment>
<proteinExistence type="predicted"/>
<dbReference type="EMBL" id="VFPN01000001">
    <property type="protein sequence ID" value="TQM65829.1"/>
    <property type="molecule type" value="Genomic_DNA"/>
</dbReference>
<evidence type="ECO:0008006" key="3">
    <source>
        <dbReference type="Google" id="ProtNLM"/>
    </source>
</evidence>
<keyword evidence="2" id="KW-1185">Reference proteome</keyword>
<reference evidence="1 2" key="1">
    <citation type="submission" date="2019-06" db="EMBL/GenBank/DDBJ databases">
        <title>Sequencing the genomes of 1000 actinobacteria strains.</title>
        <authorList>
            <person name="Klenk H.-P."/>
        </authorList>
    </citation>
    <scope>NUCLEOTIDE SEQUENCE [LARGE SCALE GENOMIC DNA]</scope>
    <source>
        <strain evidence="1 2">DSM 18031</strain>
    </source>
</reference>
<protein>
    <recommendedName>
        <fullName evidence="3">Bifunctional DNA primase/polymerase-like protein</fullName>
    </recommendedName>
</protein>
<accession>A0A543I5H2</accession>
<organism evidence="1 2">
    <name type="scientific">Klugiella xanthotipulae</name>
    <dbReference type="NCBI Taxonomy" id="244735"/>
    <lineage>
        <taxon>Bacteria</taxon>
        <taxon>Bacillati</taxon>
        <taxon>Actinomycetota</taxon>
        <taxon>Actinomycetes</taxon>
        <taxon>Micrococcales</taxon>
        <taxon>Microbacteriaceae</taxon>
        <taxon>Klugiella</taxon>
    </lineage>
</organism>
<gene>
    <name evidence="1" type="ORF">FB466_0642</name>
</gene>
<dbReference type="AlphaFoldDB" id="A0A543I5H2"/>